<comment type="caution">
    <text evidence="2">The sequence shown here is derived from an EMBL/GenBank/DDBJ whole genome shotgun (WGS) entry which is preliminary data.</text>
</comment>
<protein>
    <submittedName>
        <fullName evidence="2">Uncharacterized protein</fullName>
    </submittedName>
</protein>
<gene>
    <name evidence="2" type="ORF">NE651_01405</name>
</gene>
<dbReference type="AlphaFoldDB" id="A0AAJ1CBL2"/>
<dbReference type="RefSeq" id="WP_022333644.1">
    <property type="nucleotide sequence ID" value="NZ_JANGBQ010000002.1"/>
</dbReference>
<evidence type="ECO:0000313" key="2">
    <source>
        <dbReference type="EMBL" id="MCQ5081547.1"/>
    </source>
</evidence>
<dbReference type="EMBL" id="JANGBQ010000002">
    <property type="protein sequence ID" value="MCQ5081547.1"/>
    <property type="molecule type" value="Genomic_DNA"/>
</dbReference>
<reference evidence="2" key="1">
    <citation type="submission" date="2022-06" db="EMBL/GenBank/DDBJ databases">
        <title>Isolation of gut microbiota from human fecal samples.</title>
        <authorList>
            <person name="Pamer E.G."/>
            <person name="Barat B."/>
            <person name="Waligurski E."/>
            <person name="Medina S."/>
            <person name="Paddock L."/>
            <person name="Mostad J."/>
        </authorList>
    </citation>
    <scope>NUCLEOTIDE SEQUENCE</scope>
    <source>
        <strain evidence="2">DFI.6.22</strain>
    </source>
</reference>
<sequence length="80" mass="8412">MTTPNGLYRMPQTAIPTAAGETAGSGRAPHYLLAYLEEGRVRVYASGKPAYGSDGSFPERTKCASKRSCSGSTEPDKGQA</sequence>
<name>A0AAJ1CBL2_9BACT</name>
<organism evidence="2 3">
    <name type="scientific">Alistipes onderdonkii</name>
    <dbReference type="NCBI Taxonomy" id="328813"/>
    <lineage>
        <taxon>Bacteria</taxon>
        <taxon>Pseudomonadati</taxon>
        <taxon>Bacteroidota</taxon>
        <taxon>Bacteroidia</taxon>
        <taxon>Bacteroidales</taxon>
        <taxon>Rikenellaceae</taxon>
        <taxon>Alistipes</taxon>
    </lineage>
</organism>
<evidence type="ECO:0000256" key="1">
    <source>
        <dbReference type="SAM" id="MobiDB-lite"/>
    </source>
</evidence>
<dbReference type="Proteomes" id="UP001205035">
    <property type="component" value="Unassembled WGS sequence"/>
</dbReference>
<proteinExistence type="predicted"/>
<evidence type="ECO:0000313" key="3">
    <source>
        <dbReference type="Proteomes" id="UP001205035"/>
    </source>
</evidence>
<feature type="region of interest" description="Disordered" evidence="1">
    <location>
        <begin position="50"/>
        <end position="80"/>
    </location>
</feature>
<accession>A0AAJ1CBL2</accession>